<name>A0ABD5E5T9_9ACTN</name>
<dbReference type="EMBL" id="JAVRER010000019">
    <property type="protein sequence ID" value="MDT0416675.1"/>
    <property type="molecule type" value="Genomic_DNA"/>
</dbReference>
<proteinExistence type="predicted"/>
<protein>
    <submittedName>
        <fullName evidence="1">Uncharacterized protein</fullName>
    </submittedName>
</protein>
<evidence type="ECO:0000313" key="2">
    <source>
        <dbReference type="Proteomes" id="UP001183607"/>
    </source>
</evidence>
<dbReference type="Proteomes" id="UP001183607">
    <property type="component" value="Unassembled WGS sequence"/>
</dbReference>
<gene>
    <name evidence="1" type="ORF">RM574_14370</name>
</gene>
<reference evidence="2" key="1">
    <citation type="submission" date="2023-07" db="EMBL/GenBank/DDBJ databases">
        <title>30 novel species of actinomycetes from the DSMZ collection.</title>
        <authorList>
            <person name="Nouioui I."/>
        </authorList>
    </citation>
    <scope>NUCLEOTIDE SEQUENCE [LARGE SCALE GENOMIC DNA]</scope>
    <source>
        <strain evidence="2">DSM 41982</strain>
    </source>
</reference>
<organism evidence="1 2">
    <name type="scientific">Streptomyces evansiae</name>
    <dbReference type="NCBI Taxonomy" id="3075535"/>
    <lineage>
        <taxon>Bacteria</taxon>
        <taxon>Bacillati</taxon>
        <taxon>Actinomycetota</taxon>
        <taxon>Actinomycetes</taxon>
        <taxon>Kitasatosporales</taxon>
        <taxon>Streptomycetaceae</taxon>
        <taxon>Streptomyces</taxon>
    </lineage>
</organism>
<evidence type="ECO:0000313" key="1">
    <source>
        <dbReference type="EMBL" id="MDT0416675.1"/>
    </source>
</evidence>
<dbReference type="AlphaFoldDB" id="A0ABD5E5T9"/>
<accession>A0ABD5E5T9</accession>
<sequence length="228" mass="23721">MSVKVLEHVMASVAVTCPVCRRVGSHLPPELPCACGVPVVLPLVDGGMGEPVERRDWAEEWLAVRCVACARTTRWPRPEYGCPCGTLLRLAVDGGGAPGAVPLARQPGTLAPIRSARDAVTAAALHLGRLGHGEIHRAAQPAPAGVALAARGLLAHVEPSRRRLTVRDVECLWLAALAAGADPVGFTRGGPEPEAAESAARLGVPLFALEATGLVRPLNEAAERLGHA</sequence>
<comment type="caution">
    <text evidence="1">The sequence shown here is derived from an EMBL/GenBank/DDBJ whole genome shotgun (WGS) entry which is preliminary data.</text>
</comment>